<dbReference type="EMBL" id="JAVDYG010000001">
    <property type="protein sequence ID" value="MDR7361970.1"/>
    <property type="molecule type" value="Genomic_DNA"/>
</dbReference>
<evidence type="ECO:0000313" key="3">
    <source>
        <dbReference type="Proteomes" id="UP001183648"/>
    </source>
</evidence>
<feature type="transmembrane region" description="Helical" evidence="1">
    <location>
        <begin position="6"/>
        <end position="27"/>
    </location>
</feature>
<dbReference type="Proteomes" id="UP001183648">
    <property type="component" value="Unassembled WGS sequence"/>
</dbReference>
<sequence>MSIFAVPSLVTLAFSVIQFAVVAFAFIDATRHRPDAFPAVDRGNKTGWLIGLGLAFVAHLLIWNPISLINLVGIVAAIVYLVDVRPSLLAITGRR</sequence>
<reference evidence="2 3" key="1">
    <citation type="submission" date="2023-07" db="EMBL/GenBank/DDBJ databases">
        <title>Sequencing the genomes of 1000 actinobacteria strains.</title>
        <authorList>
            <person name="Klenk H.-P."/>
        </authorList>
    </citation>
    <scope>NUCLEOTIDE SEQUENCE [LARGE SCALE GENOMIC DNA]</scope>
    <source>
        <strain evidence="2 3">DSM 19426</strain>
    </source>
</reference>
<feature type="transmembrane region" description="Helical" evidence="1">
    <location>
        <begin position="48"/>
        <end position="66"/>
    </location>
</feature>
<comment type="caution">
    <text evidence="2">The sequence shown here is derived from an EMBL/GenBank/DDBJ whole genome shotgun (WGS) entry which is preliminary data.</text>
</comment>
<keyword evidence="3" id="KW-1185">Reference proteome</keyword>
<dbReference type="InterPro" id="IPR019662">
    <property type="entry name" value="DUF2516"/>
</dbReference>
<feature type="transmembrane region" description="Helical" evidence="1">
    <location>
        <begin position="72"/>
        <end position="91"/>
    </location>
</feature>
<keyword evidence="1" id="KW-0812">Transmembrane</keyword>
<evidence type="ECO:0000256" key="1">
    <source>
        <dbReference type="SAM" id="Phobius"/>
    </source>
</evidence>
<gene>
    <name evidence="2" type="ORF">J2S63_001523</name>
</gene>
<dbReference type="RefSeq" id="WP_310300765.1">
    <property type="nucleotide sequence ID" value="NZ_BAAAPS010000008.1"/>
</dbReference>
<keyword evidence="1" id="KW-0472">Membrane</keyword>
<evidence type="ECO:0008006" key="4">
    <source>
        <dbReference type="Google" id="ProtNLM"/>
    </source>
</evidence>
<keyword evidence="1" id="KW-1133">Transmembrane helix</keyword>
<evidence type="ECO:0000313" key="2">
    <source>
        <dbReference type="EMBL" id="MDR7361970.1"/>
    </source>
</evidence>
<organism evidence="2 3">
    <name type="scientific">Nocardioides marmoribigeumensis</name>
    <dbReference type="NCBI Taxonomy" id="433649"/>
    <lineage>
        <taxon>Bacteria</taxon>
        <taxon>Bacillati</taxon>
        <taxon>Actinomycetota</taxon>
        <taxon>Actinomycetes</taxon>
        <taxon>Propionibacteriales</taxon>
        <taxon>Nocardioidaceae</taxon>
        <taxon>Nocardioides</taxon>
    </lineage>
</organism>
<protein>
    <recommendedName>
        <fullName evidence="4">DUF2516 family protein</fullName>
    </recommendedName>
</protein>
<proteinExistence type="predicted"/>
<dbReference type="Pfam" id="PF10724">
    <property type="entry name" value="DUF2516"/>
    <property type="match status" value="1"/>
</dbReference>
<accession>A0ABU2BTL9</accession>
<name>A0ABU2BTL9_9ACTN</name>